<dbReference type="Gene3D" id="1.25.40.480">
    <property type="match status" value="1"/>
</dbReference>
<dbReference type="FunFam" id="3.30.160.60:FF:000624">
    <property type="entry name" value="zinc finger protein 697"/>
    <property type="match status" value="1"/>
</dbReference>
<evidence type="ECO:0000256" key="9">
    <source>
        <dbReference type="ARBA" id="ARBA00023242"/>
    </source>
</evidence>
<dbReference type="PROSITE" id="PS50157">
    <property type="entry name" value="ZINC_FINGER_C2H2_2"/>
    <property type="match status" value="3"/>
</dbReference>
<dbReference type="Gene3D" id="3.30.160.60">
    <property type="entry name" value="Classic Zinc Finger"/>
    <property type="match status" value="3"/>
</dbReference>
<protein>
    <recommendedName>
        <fullName evidence="12">C2H2-type domain-containing protein</fullName>
    </recommendedName>
</protein>
<dbReference type="GO" id="GO:0000122">
    <property type="term" value="P:negative regulation of transcription by RNA polymerase II"/>
    <property type="evidence" value="ECO:0007669"/>
    <property type="project" value="UniProtKB-ARBA"/>
</dbReference>
<keyword evidence="8" id="KW-0804">Transcription</keyword>
<dbReference type="AlphaFoldDB" id="A0A7R9PGI7"/>
<keyword evidence="6" id="KW-0805">Transcription regulation</keyword>
<evidence type="ECO:0000256" key="3">
    <source>
        <dbReference type="ARBA" id="ARBA00022737"/>
    </source>
</evidence>
<name>A0A7R9PGI7_TIMGE</name>
<dbReference type="InterPro" id="IPR036236">
    <property type="entry name" value="Znf_C2H2_sf"/>
</dbReference>
<reference evidence="13" key="1">
    <citation type="submission" date="2020-11" db="EMBL/GenBank/DDBJ databases">
        <authorList>
            <person name="Tran Van P."/>
        </authorList>
    </citation>
    <scope>NUCLEOTIDE SEQUENCE</scope>
</reference>
<evidence type="ECO:0000256" key="5">
    <source>
        <dbReference type="ARBA" id="ARBA00022833"/>
    </source>
</evidence>
<comment type="subcellular location">
    <subcellularLocation>
        <location evidence="1">Nucleus</location>
    </subcellularLocation>
</comment>
<keyword evidence="9" id="KW-0539">Nucleus</keyword>
<feature type="compositionally biased region" description="Basic residues" evidence="11">
    <location>
        <begin position="374"/>
        <end position="390"/>
    </location>
</feature>
<dbReference type="Pfam" id="PF00096">
    <property type="entry name" value="zf-C2H2"/>
    <property type="match status" value="3"/>
</dbReference>
<keyword evidence="7" id="KW-0238">DNA-binding</keyword>
<dbReference type="GO" id="GO:0008270">
    <property type="term" value="F:zinc ion binding"/>
    <property type="evidence" value="ECO:0007669"/>
    <property type="project" value="UniProtKB-KW"/>
</dbReference>
<dbReference type="InterPro" id="IPR012934">
    <property type="entry name" value="Znf_AD"/>
</dbReference>
<evidence type="ECO:0000256" key="7">
    <source>
        <dbReference type="ARBA" id="ARBA00023125"/>
    </source>
</evidence>
<dbReference type="SUPFAM" id="SSF57716">
    <property type="entry name" value="Glucocorticoid receptor-like (DNA-binding domain)"/>
    <property type="match status" value="1"/>
</dbReference>
<dbReference type="PANTHER" id="PTHR24394">
    <property type="entry name" value="ZINC FINGER PROTEIN"/>
    <property type="match status" value="1"/>
</dbReference>
<dbReference type="SMART" id="SM00868">
    <property type="entry name" value="zf-AD"/>
    <property type="match status" value="1"/>
</dbReference>
<dbReference type="EMBL" id="OE839172">
    <property type="protein sequence ID" value="CAD7585991.1"/>
    <property type="molecule type" value="Genomic_DNA"/>
</dbReference>
<keyword evidence="4 10" id="KW-0863">Zinc-finger</keyword>
<gene>
    <name evidence="13" type="ORF">TGEB3V08_LOCUS438</name>
</gene>
<feature type="domain" description="C2H2-type" evidence="12">
    <location>
        <begin position="435"/>
        <end position="462"/>
    </location>
</feature>
<evidence type="ECO:0000256" key="6">
    <source>
        <dbReference type="ARBA" id="ARBA00023015"/>
    </source>
</evidence>
<proteinExistence type="predicted"/>
<evidence type="ECO:0000256" key="8">
    <source>
        <dbReference type="ARBA" id="ARBA00023163"/>
    </source>
</evidence>
<organism evidence="13">
    <name type="scientific">Timema genevievae</name>
    <name type="common">Walking stick</name>
    <dbReference type="NCBI Taxonomy" id="629358"/>
    <lineage>
        <taxon>Eukaryota</taxon>
        <taxon>Metazoa</taxon>
        <taxon>Ecdysozoa</taxon>
        <taxon>Arthropoda</taxon>
        <taxon>Hexapoda</taxon>
        <taxon>Insecta</taxon>
        <taxon>Pterygota</taxon>
        <taxon>Neoptera</taxon>
        <taxon>Polyneoptera</taxon>
        <taxon>Phasmatodea</taxon>
        <taxon>Timematodea</taxon>
        <taxon>Timematoidea</taxon>
        <taxon>Timematidae</taxon>
        <taxon>Timema</taxon>
    </lineage>
</organism>
<dbReference type="PROSITE" id="PS00028">
    <property type="entry name" value="ZINC_FINGER_C2H2_1"/>
    <property type="match status" value="3"/>
</dbReference>
<dbReference type="GO" id="GO:0005634">
    <property type="term" value="C:nucleus"/>
    <property type="evidence" value="ECO:0007669"/>
    <property type="project" value="UniProtKB-SubCell"/>
</dbReference>
<accession>A0A7R9PGI7</accession>
<keyword evidence="3" id="KW-0677">Repeat</keyword>
<evidence type="ECO:0000259" key="12">
    <source>
        <dbReference type="PROSITE" id="PS50157"/>
    </source>
</evidence>
<feature type="domain" description="C2H2-type" evidence="12">
    <location>
        <begin position="407"/>
        <end position="434"/>
    </location>
</feature>
<dbReference type="InterPro" id="IPR013087">
    <property type="entry name" value="Znf_C2H2_type"/>
</dbReference>
<evidence type="ECO:0000256" key="1">
    <source>
        <dbReference type="ARBA" id="ARBA00004123"/>
    </source>
</evidence>
<keyword evidence="5" id="KW-0862">Zinc</keyword>
<dbReference type="SUPFAM" id="SSF57667">
    <property type="entry name" value="beta-beta-alpha zinc fingers"/>
    <property type="match status" value="2"/>
</dbReference>
<evidence type="ECO:0000256" key="2">
    <source>
        <dbReference type="ARBA" id="ARBA00022723"/>
    </source>
</evidence>
<dbReference type="SMART" id="SM00355">
    <property type="entry name" value="ZnF_C2H2"/>
    <property type="match status" value="3"/>
</dbReference>
<dbReference type="FunFam" id="3.30.160.60:FF:000646">
    <property type="entry name" value="Myeloid zinc finger 1"/>
    <property type="match status" value="1"/>
</dbReference>
<dbReference type="GO" id="GO:0003677">
    <property type="term" value="F:DNA binding"/>
    <property type="evidence" value="ECO:0007669"/>
    <property type="project" value="UniProtKB-KW"/>
</dbReference>
<keyword evidence="2" id="KW-0479">Metal-binding</keyword>
<evidence type="ECO:0000256" key="10">
    <source>
        <dbReference type="PROSITE-ProRule" id="PRU00042"/>
    </source>
</evidence>
<dbReference type="FunFam" id="3.30.160.60:FF:001465">
    <property type="entry name" value="Zinc finger protein 560"/>
    <property type="match status" value="1"/>
</dbReference>
<feature type="domain" description="C2H2-type" evidence="12">
    <location>
        <begin position="463"/>
        <end position="488"/>
    </location>
</feature>
<evidence type="ECO:0000256" key="11">
    <source>
        <dbReference type="SAM" id="MobiDB-lite"/>
    </source>
</evidence>
<dbReference type="GO" id="GO:0000981">
    <property type="term" value="F:DNA-binding transcription factor activity, RNA polymerase II-specific"/>
    <property type="evidence" value="ECO:0007669"/>
    <property type="project" value="TreeGrafter"/>
</dbReference>
<sequence length="488" mass="55122">MTGRLEFTPSQGYTAKQHQWIQVGPVGSSAHLFMTCCINWKIFRGTYATMIILKETFITSQADDTCQDNLSIEQLLSLSDNQLSELFSQLSQDSSILPLIETVCSSSQTRLATLMSENDEQRGRTLIRCLVQLTTSFPGVSVEHLLLPLLTGPEPEISKLDAAIMTLSLHFKTSLLSGFLDHVTTLEEWHTSVIQSLYPALQDPVFMQRFVALLAVSAGPLVRSTRFGRLLESVARLVNPDTLPSSNNLQDWSIHVTSWIEEWDEQALISLGDGLPSQICKTCAQELDVSFHFRRKCENSDVSLRRLLGKCEIDSEEDDLLRGVGDTIKVELFETGSTHEQDSSGEEENSCPDYDQANDTEFREETYSSEEPKGRKKKSRKHDSGGRKRSANKVHRCGECQKVFSQFSCSTCGKAFTQRSTLKEHLKVHSKEKPYHCPLCPKVFAYRKTLKIHMNIHTGEKPHSCDICSKCFSERSHLKRHMKIHTNL</sequence>
<dbReference type="Pfam" id="PF07776">
    <property type="entry name" value="zf-AD"/>
    <property type="match status" value="1"/>
</dbReference>
<evidence type="ECO:0000313" key="13">
    <source>
        <dbReference type="EMBL" id="CAD7585991.1"/>
    </source>
</evidence>
<feature type="compositionally biased region" description="Basic and acidic residues" evidence="11">
    <location>
        <begin position="360"/>
        <end position="373"/>
    </location>
</feature>
<feature type="region of interest" description="Disordered" evidence="11">
    <location>
        <begin position="335"/>
        <end position="390"/>
    </location>
</feature>
<dbReference type="PANTHER" id="PTHR24394:SF44">
    <property type="entry name" value="ZINC FINGER PROTEIN 271-LIKE"/>
    <property type="match status" value="1"/>
</dbReference>
<evidence type="ECO:0000256" key="4">
    <source>
        <dbReference type="ARBA" id="ARBA00022771"/>
    </source>
</evidence>